<gene>
    <name evidence="3" type="ORF">ACHAW5_010078</name>
</gene>
<keyword evidence="1" id="KW-1133">Transmembrane helix</keyword>
<dbReference type="Pfam" id="PF06912">
    <property type="entry name" value="DUF1275"/>
    <property type="match status" value="1"/>
</dbReference>
<keyword evidence="4" id="KW-1185">Reference proteome</keyword>
<feature type="chain" id="PRO_5044843965" description="DUF1275 domain-containing protein" evidence="2">
    <location>
        <begin position="17"/>
        <end position="313"/>
    </location>
</feature>
<feature type="transmembrane region" description="Helical" evidence="1">
    <location>
        <begin position="137"/>
        <end position="154"/>
    </location>
</feature>
<evidence type="ECO:0000313" key="3">
    <source>
        <dbReference type="EMBL" id="KAL3799406.1"/>
    </source>
</evidence>
<feature type="transmembrane region" description="Helical" evidence="1">
    <location>
        <begin position="249"/>
        <end position="271"/>
    </location>
</feature>
<feature type="transmembrane region" description="Helical" evidence="1">
    <location>
        <begin position="205"/>
        <end position="228"/>
    </location>
</feature>
<reference evidence="3 4" key="1">
    <citation type="submission" date="2024-10" db="EMBL/GenBank/DDBJ databases">
        <title>Updated reference genomes for cyclostephanoid diatoms.</title>
        <authorList>
            <person name="Roberts W.R."/>
            <person name="Alverson A.J."/>
        </authorList>
    </citation>
    <scope>NUCLEOTIDE SEQUENCE [LARGE SCALE GENOMIC DNA]</scope>
    <source>
        <strain evidence="3 4">AJA276-08</strain>
    </source>
</reference>
<dbReference type="AlphaFoldDB" id="A0ABD3QIS5"/>
<feature type="transmembrane region" description="Helical" evidence="1">
    <location>
        <begin position="277"/>
        <end position="297"/>
    </location>
</feature>
<feature type="transmembrane region" description="Helical" evidence="1">
    <location>
        <begin position="166"/>
        <end position="185"/>
    </location>
</feature>
<evidence type="ECO:0000313" key="4">
    <source>
        <dbReference type="Proteomes" id="UP001530315"/>
    </source>
</evidence>
<protein>
    <recommendedName>
        <fullName evidence="5">DUF1275 domain-containing protein</fullName>
    </recommendedName>
</protein>
<evidence type="ECO:0008006" key="5">
    <source>
        <dbReference type="Google" id="ProtNLM"/>
    </source>
</evidence>
<keyword evidence="1" id="KW-0812">Transmembrane</keyword>
<keyword evidence="1" id="KW-0472">Membrane</keyword>
<dbReference type="InterPro" id="IPR010699">
    <property type="entry name" value="DUF1275"/>
</dbReference>
<keyword evidence="2" id="KW-0732">Signal</keyword>
<dbReference type="Proteomes" id="UP001530315">
    <property type="component" value="Unassembled WGS sequence"/>
</dbReference>
<name>A0ABD3QIS5_9STRA</name>
<proteinExistence type="predicted"/>
<dbReference type="EMBL" id="JALLAZ020000254">
    <property type="protein sequence ID" value="KAL3799406.1"/>
    <property type="molecule type" value="Genomic_DNA"/>
</dbReference>
<evidence type="ECO:0000256" key="2">
    <source>
        <dbReference type="SAM" id="SignalP"/>
    </source>
</evidence>
<accession>A0ABD3QIS5</accession>
<sequence>MSLSTLLFLFFSSAGAFSPATSPRSRKYATSISAPACHTSSSYIEVSPLTRKNDKSQPRLLSSLAMTAAQSTPSGTTATLTATKKINCKKRTAILMAFLTGWADYIFIKKYNFFATMMTGNSMKMANAFIDGRIRDTIFFLSIISSYMFGVGIFRRAELSYKDKALHGLFAPIVAGCFLLTDYLSWVNSSYKLVPAMLLSFSWGIINQVGNDVTGTMVFVVTGAMTRVSYMIVDRISVTAGRKKIPREALLMSLSVMGGFILGAAWSVLLSVRAPQLMSQGVFSIIGVIYGLLFLWMDRRELGSWWLRKKSIA</sequence>
<feature type="signal peptide" evidence="2">
    <location>
        <begin position="1"/>
        <end position="16"/>
    </location>
</feature>
<comment type="caution">
    <text evidence="3">The sequence shown here is derived from an EMBL/GenBank/DDBJ whole genome shotgun (WGS) entry which is preliminary data.</text>
</comment>
<organism evidence="3 4">
    <name type="scientific">Stephanodiscus triporus</name>
    <dbReference type="NCBI Taxonomy" id="2934178"/>
    <lineage>
        <taxon>Eukaryota</taxon>
        <taxon>Sar</taxon>
        <taxon>Stramenopiles</taxon>
        <taxon>Ochrophyta</taxon>
        <taxon>Bacillariophyta</taxon>
        <taxon>Coscinodiscophyceae</taxon>
        <taxon>Thalassiosirophycidae</taxon>
        <taxon>Stephanodiscales</taxon>
        <taxon>Stephanodiscaceae</taxon>
        <taxon>Stephanodiscus</taxon>
    </lineage>
</organism>
<evidence type="ECO:0000256" key="1">
    <source>
        <dbReference type="SAM" id="Phobius"/>
    </source>
</evidence>